<reference evidence="1" key="1">
    <citation type="submission" date="2023-06" db="EMBL/GenBank/DDBJ databases">
        <authorList>
            <consortium name="Lawrence Berkeley National Laboratory"/>
            <person name="Ahrendt S."/>
            <person name="Sahu N."/>
            <person name="Indic B."/>
            <person name="Wong-Bajracharya J."/>
            <person name="Merenyi Z."/>
            <person name="Ke H.-M."/>
            <person name="Monk M."/>
            <person name="Kocsube S."/>
            <person name="Drula E."/>
            <person name="Lipzen A."/>
            <person name="Balint B."/>
            <person name="Henrissat B."/>
            <person name="Andreopoulos B."/>
            <person name="Martin F.M."/>
            <person name="Harder C.B."/>
            <person name="Rigling D."/>
            <person name="Ford K.L."/>
            <person name="Foster G.D."/>
            <person name="Pangilinan J."/>
            <person name="Papanicolaou A."/>
            <person name="Barry K."/>
            <person name="LaButti K."/>
            <person name="Viragh M."/>
            <person name="Koriabine M."/>
            <person name="Yan M."/>
            <person name="Riley R."/>
            <person name="Champramary S."/>
            <person name="Plett K.L."/>
            <person name="Tsai I.J."/>
            <person name="Slot J."/>
            <person name="Sipos G."/>
            <person name="Plett J."/>
            <person name="Nagy L.G."/>
            <person name="Grigoriev I.V."/>
        </authorList>
    </citation>
    <scope>NUCLEOTIDE SEQUENCE</scope>
    <source>
        <strain evidence="1">FPL87.14</strain>
    </source>
</reference>
<dbReference type="Proteomes" id="UP001175226">
    <property type="component" value="Unassembled WGS sequence"/>
</dbReference>
<name>A0AA39MGX5_9AGAR</name>
<accession>A0AA39MGX5</accession>
<evidence type="ECO:0000313" key="1">
    <source>
        <dbReference type="EMBL" id="KAK0434431.1"/>
    </source>
</evidence>
<comment type="caution">
    <text evidence="1">The sequence shown here is derived from an EMBL/GenBank/DDBJ whole genome shotgun (WGS) entry which is preliminary data.</text>
</comment>
<sequence>MYTTSRTNENRKSEELSIRRSAQSAPVLICIRVISPKDLTDQGKESQTRSVLHTHPFCSRCTDQIYPTKISPPPSHILHLNRKVPLRVSLITTPAFWTIYFFIAMDTAVGPHIICCDLIVLLRTGHSSEDLNSETLASVVEHIRRLESEIVARDEHLQAQLDSPLQHE</sequence>
<dbReference type="EMBL" id="JAUEPT010000071">
    <property type="protein sequence ID" value="KAK0434431.1"/>
    <property type="molecule type" value="Genomic_DNA"/>
</dbReference>
<dbReference type="AlphaFoldDB" id="A0AA39MGX5"/>
<evidence type="ECO:0000313" key="2">
    <source>
        <dbReference type="Proteomes" id="UP001175226"/>
    </source>
</evidence>
<gene>
    <name evidence="1" type="ORF">EV421DRAFT_1839802</name>
</gene>
<proteinExistence type="predicted"/>
<protein>
    <submittedName>
        <fullName evidence="1">Uncharacterized protein</fullName>
    </submittedName>
</protein>
<keyword evidence="2" id="KW-1185">Reference proteome</keyword>
<organism evidence="1 2">
    <name type="scientific">Armillaria borealis</name>
    <dbReference type="NCBI Taxonomy" id="47425"/>
    <lineage>
        <taxon>Eukaryota</taxon>
        <taxon>Fungi</taxon>
        <taxon>Dikarya</taxon>
        <taxon>Basidiomycota</taxon>
        <taxon>Agaricomycotina</taxon>
        <taxon>Agaricomycetes</taxon>
        <taxon>Agaricomycetidae</taxon>
        <taxon>Agaricales</taxon>
        <taxon>Marasmiineae</taxon>
        <taxon>Physalacriaceae</taxon>
        <taxon>Armillaria</taxon>
    </lineage>
</organism>